<feature type="domain" description="Glycosyl transferase family 1" evidence="2">
    <location>
        <begin position="194"/>
        <end position="358"/>
    </location>
</feature>
<organism evidence="4 5">
    <name type="scientific">Thiohalocapsa halophila</name>
    <dbReference type="NCBI Taxonomy" id="69359"/>
    <lineage>
        <taxon>Bacteria</taxon>
        <taxon>Pseudomonadati</taxon>
        <taxon>Pseudomonadota</taxon>
        <taxon>Gammaproteobacteria</taxon>
        <taxon>Chromatiales</taxon>
        <taxon>Chromatiaceae</taxon>
        <taxon>Thiohalocapsa</taxon>
    </lineage>
</organism>
<dbReference type="Proteomes" id="UP000748752">
    <property type="component" value="Unassembled WGS sequence"/>
</dbReference>
<dbReference type="EMBL" id="NRRV01000084">
    <property type="protein sequence ID" value="MBK1633406.1"/>
    <property type="molecule type" value="Genomic_DNA"/>
</dbReference>
<name>A0ABS1CN97_9GAMM</name>
<dbReference type="SUPFAM" id="SSF53756">
    <property type="entry name" value="UDP-Glycosyltransferase/glycogen phosphorylase"/>
    <property type="match status" value="1"/>
</dbReference>
<evidence type="ECO:0000313" key="5">
    <source>
        <dbReference type="Proteomes" id="UP000748752"/>
    </source>
</evidence>
<dbReference type="GO" id="GO:0016740">
    <property type="term" value="F:transferase activity"/>
    <property type="evidence" value="ECO:0007669"/>
    <property type="project" value="UniProtKB-KW"/>
</dbReference>
<feature type="region of interest" description="Disordered" evidence="1">
    <location>
        <begin position="398"/>
        <end position="438"/>
    </location>
</feature>
<reference evidence="4 5" key="1">
    <citation type="journal article" date="2020" name="Microorganisms">
        <title>Osmotic Adaptation and Compatible Solute Biosynthesis of Phototrophic Bacteria as Revealed from Genome Analyses.</title>
        <authorList>
            <person name="Imhoff J.F."/>
            <person name="Rahn T."/>
            <person name="Kunzel S."/>
            <person name="Keller A."/>
            <person name="Neulinger S.C."/>
        </authorList>
    </citation>
    <scope>NUCLEOTIDE SEQUENCE [LARGE SCALE GENOMIC DNA]</scope>
    <source>
        <strain evidence="4 5">DSM 6210</strain>
    </source>
</reference>
<dbReference type="PANTHER" id="PTHR45947:SF3">
    <property type="entry name" value="SULFOQUINOVOSYL TRANSFERASE SQD2"/>
    <property type="match status" value="1"/>
</dbReference>
<accession>A0ABS1CN97</accession>
<dbReference type="InterPro" id="IPR028098">
    <property type="entry name" value="Glyco_trans_4-like_N"/>
</dbReference>
<dbReference type="Gene3D" id="3.40.50.2000">
    <property type="entry name" value="Glycogen Phosphorylase B"/>
    <property type="match status" value="2"/>
</dbReference>
<gene>
    <name evidence="4" type="ORF">CKO31_22165</name>
</gene>
<dbReference type="Pfam" id="PF13439">
    <property type="entry name" value="Glyco_transf_4"/>
    <property type="match status" value="1"/>
</dbReference>
<sequence length="438" mass="48450">MRVLMISDVYFPRVNGVSTSIQTFAREFVGLGHQVTLLAPDYGESQSEPFEVIRLPSRYFLFDPEDRIIRWGRMRQHHERLQAAQFDLVHIHTPFIAHYAGQALARRLGVPVVASYHTFFEQYLDKYVPLVPGAWMRYVARRFSAAQCGDVDALAVPSEAMLEVLTRYGVRTAAEVVPTGIDLRKFGSGDGAAFRRRYGIPSDRPLLVHVGRLAFEKNCDFLLYMLAQVRVAVPDVLLVIAGEGPARRQLEALARRLGIADQVRFLGYLSRDGSLEDCYAAGDAFVFASRTETQGLVLLESLALGTPVIATAEMGTREVLRDGEGCLIARDDVEDFAEKTVRVLTEPSLHASLRARARPYAQRWSAPAMAERMLALYGRVCNDAAAAERAELEPLRSPARLPTLDAEAPVQVEASLEGDDDQAATGLEAGCVQRTGAR</sequence>
<dbReference type="RefSeq" id="WP_200241871.1">
    <property type="nucleotide sequence ID" value="NZ_NRRV01000084.1"/>
</dbReference>
<comment type="caution">
    <text evidence="4">The sequence shown here is derived from an EMBL/GenBank/DDBJ whole genome shotgun (WGS) entry which is preliminary data.</text>
</comment>
<protein>
    <submittedName>
        <fullName evidence="4">Glycosyl transferase family 1</fullName>
    </submittedName>
</protein>
<proteinExistence type="predicted"/>
<dbReference type="InterPro" id="IPR050194">
    <property type="entry name" value="Glycosyltransferase_grp1"/>
</dbReference>
<keyword evidence="5" id="KW-1185">Reference proteome</keyword>
<feature type="domain" description="Glycosyltransferase subfamily 4-like N-terminal" evidence="3">
    <location>
        <begin position="14"/>
        <end position="184"/>
    </location>
</feature>
<dbReference type="Pfam" id="PF00534">
    <property type="entry name" value="Glycos_transf_1"/>
    <property type="match status" value="1"/>
</dbReference>
<evidence type="ECO:0000256" key="1">
    <source>
        <dbReference type="SAM" id="MobiDB-lite"/>
    </source>
</evidence>
<evidence type="ECO:0000259" key="3">
    <source>
        <dbReference type="Pfam" id="PF13439"/>
    </source>
</evidence>
<keyword evidence="4" id="KW-0808">Transferase</keyword>
<evidence type="ECO:0000313" key="4">
    <source>
        <dbReference type="EMBL" id="MBK1633406.1"/>
    </source>
</evidence>
<dbReference type="PANTHER" id="PTHR45947">
    <property type="entry name" value="SULFOQUINOVOSYL TRANSFERASE SQD2"/>
    <property type="match status" value="1"/>
</dbReference>
<dbReference type="InterPro" id="IPR001296">
    <property type="entry name" value="Glyco_trans_1"/>
</dbReference>
<evidence type="ECO:0000259" key="2">
    <source>
        <dbReference type="Pfam" id="PF00534"/>
    </source>
</evidence>